<keyword evidence="2" id="KW-1185">Reference proteome</keyword>
<name>A0A846MF34_9BACL</name>
<evidence type="ECO:0000313" key="1">
    <source>
        <dbReference type="EMBL" id="NIK15292.1"/>
    </source>
</evidence>
<sequence>MNIIDLDLLVSEPIQFKIGGEVFETPSSPSTQLVLQMVAIENKVKKAKNAEEQIHLLAEMVSLLLSQGERKVTIDEVLEKFSPVQMKKVVEVYQQKMTEINTNPN</sequence>
<comment type="caution">
    <text evidence="1">The sequence shown here is derived from an EMBL/GenBank/DDBJ whole genome shotgun (WGS) entry which is preliminary data.</text>
</comment>
<proteinExistence type="predicted"/>
<dbReference type="Proteomes" id="UP000532769">
    <property type="component" value="Unassembled WGS sequence"/>
</dbReference>
<dbReference type="EMBL" id="JAASRS010000001">
    <property type="protein sequence ID" value="NIK15292.1"/>
    <property type="molecule type" value="Genomic_DNA"/>
</dbReference>
<gene>
    <name evidence="1" type="ORF">BDD39_001802</name>
</gene>
<accession>A0A846MF34</accession>
<reference evidence="1 2" key="1">
    <citation type="submission" date="2020-03" db="EMBL/GenBank/DDBJ databases">
        <title>Genomic Encyclopedia of Archaeal and Bacterial Type Strains, Phase II (KMG-II): from individual species to whole genera.</title>
        <authorList>
            <person name="Goeker M."/>
        </authorList>
    </citation>
    <scope>NUCLEOTIDE SEQUENCE [LARGE SCALE GENOMIC DNA]</scope>
    <source>
        <strain evidence="1 2">DSM 4749</strain>
    </source>
</reference>
<dbReference type="GeneID" id="32064234"/>
<dbReference type="RefSeq" id="WP_061912172.1">
    <property type="nucleotide sequence ID" value="NZ_JAASRS010000001.1"/>
</dbReference>
<evidence type="ECO:0008006" key="3">
    <source>
        <dbReference type="Google" id="ProtNLM"/>
    </source>
</evidence>
<dbReference type="AlphaFoldDB" id="A0A846MF34"/>
<organism evidence="1 2">
    <name type="scientific">Saccharococcus thermophilus</name>
    <dbReference type="NCBI Taxonomy" id="29396"/>
    <lineage>
        <taxon>Bacteria</taxon>
        <taxon>Bacillati</taxon>
        <taxon>Bacillota</taxon>
        <taxon>Bacilli</taxon>
        <taxon>Bacillales</taxon>
        <taxon>Anoxybacillaceae</taxon>
        <taxon>Saccharococcus</taxon>
    </lineage>
</organism>
<evidence type="ECO:0000313" key="2">
    <source>
        <dbReference type="Proteomes" id="UP000532769"/>
    </source>
</evidence>
<protein>
    <recommendedName>
        <fullName evidence="3">Tail assembly chaperone</fullName>
    </recommendedName>
</protein>